<feature type="region of interest" description="Disordered" evidence="1">
    <location>
        <begin position="1"/>
        <end position="102"/>
    </location>
</feature>
<comment type="caution">
    <text evidence="2">The sequence shown here is derived from an EMBL/GenBank/DDBJ whole genome shotgun (WGS) entry which is preliminary data.</text>
</comment>
<feature type="compositionally biased region" description="Basic and acidic residues" evidence="1">
    <location>
        <begin position="56"/>
        <end position="85"/>
    </location>
</feature>
<name>A0AAP0J9A8_9MAGN</name>
<evidence type="ECO:0000313" key="2">
    <source>
        <dbReference type="EMBL" id="KAK9128703.1"/>
    </source>
</evidence>
<evidence type="ECO:0000313" key="3">
    <source>
        <dbReference type="Proteomes" id="UP001420932"/>
    </source>
</evidence>
<dbReference type="EMBL" id="JBBNAF010000007">
    <property type="protein sequence ID" value="KAK9128703.1"/>
    <property type="molecule type" value="Genomic_DNA"/>
</dbReference>
<dbReference type="Proteomes" id="UP001420932">
    <property type="component" value="Unassembled WGS sequence"/>
</dbReference>
<gene>
    <name evidence="2" type="ORF">Syun_017500</name>
</gene>
<accession>A0AAP0J9A8</accession>
<dbReference type="AlphaFoldDB" id="A0AAP0J9A8"/>
<protein>
    <submittedName>
        <fullName evidence="2">Uncharacterized protein</fullName>
    </submittedName>
</protein>
<keyword evidence="3" id="KW-1185">Reference proteome</keyword>
<proteinExistence type="predicted"/>
<reference evidence="2 3" key="1">
    <citation type="submission" date="2024-01" db="EMBL/GenBank/DDBJ databases">
        <title>Genome assemblies of Stephania.</title>
        <authorList>
            <person name="Yang L."/>
        </authorList>
    </citation>
    <scope>NUCLEOTIDE SEQUENCE [LARGE SCALE GENOMIC DNA]</scope>
    <source>
        <strain evidence="2">YNDBR</strain>
        <tissue evidence="2">Leaf</tissue>
    </source>
</reference>
<evidence type="ECO:0000256" key="1">
    <source>
        <dbReference type="SAM" id="MobiDB-lite"/>
    </source>
</evidence>
<sequence length="102" mass="11409">MARPKTPVSREEAGVEPTRCHRDRGSRRSQSVSYRKEKHNVDVKGKAKATRKRARKGELHDEGSNVAEPRHQDLVIARGESEAHASESTGQSLERVENHVCA</sequence>
<organism evidence="2 3">
    <name type="scientific">Stephania yunnanensis</name>
    <dbReference type="NCBI Taxonomy" id="152371"/>
    <lineage>
        <taxon>Eukaryota</taxon>
        <taxon>Viridiplantae</taxon>
        <taxon>Streptophyta</taxon>
        <taxon>Embryophyta</taxon>
        <taxon>Tracheophyta</taxon>
        <taxon>Spermatophyta</taxon>
        <taxon>Magnoliopsida</taxon>
        <taxon>Ranunculales</taxon>
        <taxon>Menispermaceae</taxon>
        <taxon>Menispermoideae</taxon>
        <taxon>Cissampelideae</taxon>
        <taxon>Stephania</taxon>
    </lineage>
</organism>
<feature type="compositionally biased region" description="Basic residues" evidence="1">
    <location>
        <begin position="46"/>
        <end position="55"/>
    </location>
</feature>